<dbReference type="STRING" id="579138.Zymop_1070"/>
<sequence length="508" mass="57093">MKILIPIAGETPFFPEEDFPFPKPLIEVGGKPLIQWAIESLSELAENIEFIFVVLRQEAVKFSYESIFSLLTNGQSKTVMLPDRTAGALCSCLMAIEYINLDEPLIIANYDQIIDEELKNLLSSFYRKKADAGVLTFNSTHPRWSYVRTENENVVEASEKNVISRKAIAGIYWFARGEDFIEAAKNTIRSGDMAKGKYYIAPCLNQLILKNKKVVAEAMQDVSHLHSFYLPSGLEAFERYLNLQSITSKNDTDTSNYINIVIPAAGKGSRFQEAGYKAPKPFIDVLGSSMIEYVLDNIEIKNGHFTILLQQDHVGNYPEAEAKLYQKKARIVPVDGITEGTACTVLLARSHFDDHHPLLIANSDQFVEFNCQDFVDDMQARNLDGSILVFRNKKRDPKWSFARLNEEGLVVEVAEKKPISDLATVGIYLFAKGSEFTRSAIDMIANNIRVNNEFYTCPVYNYMIKNGARIGVYEIPEDAMFGLGTPQDLEFFLERKAGAGTRSTSAPD</sequence>
<proteinExistence type="predicted"/>
<dbReference type="Pfam" id="PF00483">
    <property type="entry name" value="NTP_transferase"/>
    <property type="match status" value="2"/>
</dbReference>
<gene>
    <name evidence="4" type="ordered locus">Zymop_1070</name>
</gene>
<dbReference type="PATRIC" id="fig|579138.3.peg.1133"/>
<keyword evidence="1 4" id="KW-0808">Transferase</keyword>
<dbReference type="InterPro" id="IPR029044">
    <property type="entry name" value="Nucleotide-diphossugar_trans"/>
</dbReference>
<dbReference type="SUPFAM" id="SSF53448">
    <property type="entry name" value="Nucleotide-diphospho-sugar transferases"/>
    <property type="match status" value="2"/>
</dbReference>
<dbReference type="EMBL" id="CP002865">
    <property type="protein sequence ID" value="AEI37966.1"/>
    <property type="molecule type" value="Genomic_DNA"/>
</dbReference>
<feature type="domain" description="Nucleotidyl transferase" evidence="3">
    <location>
        <begin position="261"/>
        <end position="433"/>
    </location>
</feature>
<dbReference type="InterPro" id="IPR050065">
    <property type="entry name" value="GlmU-like"/>
</dbReference>
<name>F8ETE1_ZYMMT</name>
<evidence type="ECO:0000256" key="1">
    <source>
        <dbReference type="ARBA" id="ARBA00022679"/>
    </source>
</evidence>
<dbReference type="PANTHER" id="PTHR43584">
    <property type="entry name" value="NUCLEOTIDYL TRANSFERASE"/>
    <property type="match status" value="1"/>
</dbReference>
<dbReference type="GO" id="GO:0016779">
    <property type="term" value="F:nucleotidyltransferase activity"/>
    <property type="evidence" value="ECO:0007669"/>
    <property type="project" value="UniProtKB-KW"/>
</dbReference>
<dbReference type="RefSeq" id="WP_013934361.1">
    <property type="nucleotide sequence ID" value="NC_015709.1"/>
</dbReference>
<accession>F8ETE1</accession>
<dbReference type="Proteomes" id="UP000000491">
    <property type="component" value="Chromosome"/>
</dbReference>
<dbReference type="PANTHER" id="PTHR43584:SF8">
    <property type="entry name" value="N-ACETYLMURAMATE ALPHA-1-PHOSPHATE URIDYLYLTRANSFERASE"/>
    <property type="match status" value="1"/>
</dbReference>
<evidence type="ECO:0000313" key="5">
    <source>
        <dbReference type="Proteomes" id="UP000000491"/>
    </source>
</evidence>
<dbReference type="Gene3D" id="3.90.550.10">
    <property type="entry name" value="Spore Coat Polysaccharide Biosynthesis Protein SpsA, Chain A"/>
    <property type="match status" value="2"/>
</dbReference>
<evidence type="ECO:0000256" key="2">
    <source>
        <dbReference type="ARBA" id="ARBA00022695"/>
    </source>
</evidence>
<organism evidence="4 5">
    <name type="scientific">Zymomonas mobilis subsp. pomaceae (strain ATCC 29192 / DSM 22645 / JCM 10191 / CCUG 17912 / NBRC 13757 / NCIMB 11200 / NRRL B-4491 / Barker I)</name>
    <dbReference type="NCBI Taxonomy" id="579138"/>
    <lineage>
        <taxon>Bacteria</taxon>
        <taxon>Pseudomonadati</taxon>
        <taxon>Pseudomonadota</taxon>
        <taxon>Alphaproteobacteria</taxon>
        <taxon>Sphingomonadales</taxon>
        <taxon>Zymomonadaceae</taxon>
        <taxon>Zymomonas</taxon>
    </lineage>
</organism>
<reference evidence="4 5" key="1">
    <citation type="journal article" date="2011" name="J. Bacteriol.">
        <title>Genome sequence of the ethanol-producing Zymomonas mobilis subsp. pomaceae lectotype strain ATCC 29192.</title>
        <authorList>
            <person name="Kouvelis V.N."/>
            <person name="Davenport K.W."/>
            <person name="Brettin T.S."/>
            <person name="Bruce D."/>
            <person name="Detter C."/>
            <person name="Han C.S."/>
            <person name="Nolan M."/>
            <person name="Tapia R."/>
            <person name="Damoulaki A."/>
            <person name="Kyrpides N.C."/>
            <person name="Typas M.A."/>
            <person name="Pappas K.M."/>
        </authorList>
    </citation>
    <scope>NUCLEOTIDE SEQUENCE [LARGE SCALE GENOMIC DNA]</scope>
    <source>
        <strain evidence="5">ATCC 29192 / DSM 22645 / JCM 10191 / CCUG 17912 / NBRC 13757 / NCIMB 11200 / NRRL B-4491 / Barker I</strain>
    </source>
</reference>
<evidence type="ECO:0000259" key="3">
    <source>
        <dbReference type="Pfam" id="PF00483"/>
    </source>
</evidence>
<dbReference type="HOGENOM" id="CLU_496752_0_0_5"/>
<protein>
    <submittedName>
        <fullName evidence="4">UTP-glucose-1-phosphate uridylyltransferase</fullName>
    </submittedName>
</protein>
<dbReference type="CDD" id="cd04183">
    <property type="entry name" value="GT2_BcE_like"/>
    <property type="match status" value="2"/>
</dbReference>
<evidence type="ECO:0000313" key="4">
    <source>
        <dbReference type="EMBL" id="AEI37966.1"/>
    </source>
</evidence>
<dbReference type="AlphaFoldDB" id="F8ETE1"/>
<dbReference type="KEGG" id="zmp:Zymop_1070"/>
<keyword evidence="2 4" id="KW-0548">Nucleotidyltransferase</keyword>
<dbReference type="eggNOG" id="COG1209">
    <property type="taxonomic scope" value="Bacteria"/>
</dbReference>
<feature type="domain" description="Nucleotidyl transferase" evidence="3">
    <location>
        <begin position="22"/>
        <end position="177"/>
    </location>
</feature>
<dbReference type="InterPro" id="IPR005835">
    <property type="entry name" value="NTP_transferase_dom"/>
</dbReference>